<proteinExistence type="predicted"/>
<comment type="caution">
    <text evidence="2">The sequence shown here is derived from an EMBL/GenBank/DDBJ whole genome shotgun (WGS) entry which is preliminary data.</text>
</comment>
<keyword evidence="1" id="KW-0812">Transmembrane</keyword>
<dbReference type="Proteomes" id="UP000318126">
    <property type="component" value="Unassembled WGS sequence"/>
</dbReference>
<dbReference type="InterPro" id="IPR050739">
    <property type="entry name" value="MFP"/>
</dbReference>
<sequence length="351" mass="39054">MKVSYQPSSKSERPTVDKGLKVDYAAAKRGGFKGRWYLLLLLVISPVLIVLWVLARPHVFVLASGIVTTEPLEMRAPAKGELVSISVKQGQQLAKGNVVLEIVNVQLNAQINELNRQLLSIHKGKPQSNKTILQQLQLRIDVADEGVERQNDLLQTYKDFQKRGIVPTSDMAMILQAHTASKMALEQAKVDLLQEKERQHIESVAGSITQARHGIELQLANFRAQQADLVIHTPYDSHVADILVQQGEHIAEDQPLVLISGRSSSVIFAFLDPKYLDYTMMGQKATVKLPNGDHFRAQVSEPTELVGRLPRQLSGPFDGEKPVLRVTLTPDVELPISIEGVPVEVSFDYIW</sequence>
<dbReference type="PANTHER" id="PTHR30386:SF28">
    <property type="entry name" value="EXPORTED PROTEIN"/>
    <property type="match status" value="1"/>
</dbReference>
<keyword evidence="1" id="KW-1133">Transmembrane helix</keyword>
<name>A0A553JQI0_SHEHA</name>
<accession>A0A553JQI0</accession>
<keyword evidence="1" id="KW-0472">Membrane</keyword>
<evidence type="ECO:0000256" key="1">
    <source>
        <dbReference type="SAM" id="Phobius"/>
    </source>
</evidence>
<reference evidence="3" key="1">
    <citation type="submission" date="2019-07" db="EMBL/GenBank/DDBJ databases">
        <title>Shewanella sp. YLB-08 draft genomic sequence.</title>
        <authorList>
            <person name="Yu L."/>
        </authorList>
    </citation>
    <scope>NUCLEOTIDE SEQUENCE [LARGE SCALE GENOMIC DNA]</scope>
    <source>
        <strain evidence="3">JCM 20706</strain>
    </source>
</reference>
<organism evidence="2 3">
    <name type="scientific">Shewanella hanedai</name>
    <name type="common">Alteromonas hanedai</name>
    <dbReference type="NCBI Taxonomy" id="25"/>
    <lineage>
        <taxon>Bacteria</taxon>
        <taxon>Pseudomonadati</taxon>
        <taxon>Pseudomonadota</taxon>
        <taxon>Gammaproteobacteria</taxon>
        <taxon>Alteromonadales</taxon>
        <taxon>Shewanellaceae</taxon>
        <taxon>Shewanella</taxon>
    </lineage>
</organism>
<feature type="transmembrane region" description="Helical" evidence="1">
    <location>
        <begin position="36"/>
        <end position="55"/>
    </location>
</feature>
<evidence type="ECO:0000313" key="2">
    <source>
        <dbReference type="EMBL" id="TRY14641.1"/>
    </source>
</evidence>
<dbReference type="RefSeq" id="WP_144039962.1">
    <property type="nucleotide sequence ID" value="NZ_BMPL01000007.1"/>
</dbReference>
<dbReference type="OrthoDB" id="3084at2"/>
<dbReference type="EMBL" id="VKGK01000009">
    <property type="protein sequence ID" value="TRY14641.1"/>
    <property type="molecule type" value="Genomic_DNA"/>
</dbReference>
<dbReference type="Gene3D" id="2.40.50.100">
    <property type="match status" value="1"/>
</dbReference>
<keyword evidence="3" id="KW-1185">Reference proteome</keyword>
<dbReference type="AlphaFoldDB" id="A0A553JQI0"/>
<evidence type="ECO:0000313" key="3">
    <source>
        <dbReference type="Proteomes" id="UP000318126"/>
    </source>
</evidence>
<protein>
    <submittedName>
        <fullName evidence="2">HlyD family secretion protein</fullName>
    </submittedName>
</protein>
<gene>
    <name evidence="2" type="ORF">FN961_09600</name>
</gene>
<dbReference type="PANTHER" id="PTHR30386">
    <property type="entry name" value="MEMBRANE FUSION SUBUNIT OF EMRAB-TOLC MULTIDRUG EFFLUX PUMP"/>
    <property type="match status" value="1"/>
</dbReference>